<dbReference type="EMBL" id="JAHLQT010024908">
    <property type="protein sequence ID" value="KAG7164912.1"/>
    <property type="molecule type" value="Genomic_DNA"/>
</dbReference>
<evidence type="ECO:0000256" key="1">
    <source>
        <dbReference type="SAM" id="SignalP"/>
    </source>
</evidence>
<keyword evidence="1" id="KW-0732">Signal</keyword>
<organism evidence="2 3">
    <name type="scientific">Homarus americanus</name>
    <name type="common">American lobster</name>
    <dbReference type="NCBI Taxonomy" id="6706"/>
    <lineage>
        <taxon>Eukaryota</taxon>
        <taxon>Metazoa</taxon>
        <taxon>Ecdysozoa</taxon>
        <taxon>Arthropoda</taxon>
        <taxon>Crustacea</taxon>
        <taxon>Multicrustacea</taxon>
        <taxon>Malacostraca</taxon>
        <taxon>Eumalacostraca</taxon>
        <taxon>Eucarida</taxon>
        <taxon>Decapoda</taxon>
        <taxon>Pleocyemata</taxon>
        <taxon>Astacidea</taxon>
        <taxon>Nephropoidea</taxon>
        <taxon>Nephropidae</taxon>
        <taxon>Homarus</taxon>
    </lineage>
</organism>
<proteinExistence type="predicted"/>
<sequence>MAVSSRLTFILPLVCVSLARASIIKDHLKIGLTLGSSSTKPDSPHHYCTDPHEQLLKNLYVDYFHSSGPCIVPGGSKVFTFRNTEYGSDDEPYTRATICAKVPWICQLLGRERGRGILDISQMMMASFSHSMKSLYQLLTGRSSLAATPSPTSDSRHSTSYLQYDAIVSPSECDNGGVGDFVFPVVGRSALTNTTVTIMQAFPDLVQPVFFRKCRTHQSQLVYGKCIQEYLPVSFFVTPSYPGALLAQDFIMVESGCHVAAHVMPHYKEKIQDKHLQDDFTAEVHKNMEKIRSSDRRLF</sequence>
<protein>
    <submittedName>
        <fullName evidence="2">Uncharacterized protein</fullName>
    </submittedName>
</protein>
<dbReference type="AlphaFoldDB" id="A0A8J5JV33"/>
<reference evidence="2" key="1">
    <citation type="journal article" date="2021" name="Sci. Adv.">
        <title>The American lobster genome reveals insights on longevity, neural, and immune adaptations.</title>
        <authorList>
            <person name="Polinski J.M."/>
            <person name="Zimin A.V."/>
            <person name="Clark K.F."/>
            <person name="Kohn A.B."/>
            <person name="Sadowski N."/>
            <person name="Timp W."/>
            <person name="Ptitsyn A."/>
            <person name="Khanna P."/>
            <person name="Romanova D.Y."/>
            <person name="Williams P."/>
            <person name="Greenwood S.J."/>
            <person name="Moroz L.L."/>
            <person name="Walt D.R."/>
            <person name="Bodnar A.G."/>
        </authorList>
    </citation>
    <scope>NUCLEOTIDE SEQUENCE</scope>
    <source>
        <strain evidence="2">GMGI-L3</strain>
    </source>
</reference>
<gene>
    <name evidence="2" type="ORF">Hamer_G017320</name>
</gene>
<feature type="signal peptide" evidence="1">
    <location>
        <begin position="1"/>
        <end position="21"/>
    </location>
</feature>
<dbReference type="PANTHER" id="PTHR41153:SF2">
    <property type="entry name" value="RE41427P"/>
    <property type="match status" value="1"/>
</dbReference>
<comment type="caution">
    <text evidence="2">The sequence shown here is derived from an EMBL/GenBank/DDBJ whole genome shotgun (WGS) entry which is preliminary data.</text>
</comment>
<dbReference type="PANTHER" id="PTHR41153">
    <property type="entry name" value="RE41427P"/>
    <property type="match status" value="1"/>
</dbReference>
<evidence type="ECO:0000313" key="2">
    <source>
        <dbReference type="EMBL" id="KAG7164912.1"/>
    </source>
</evidence>
<dbReference type="Proteomes" id="UP000747542">
    <property type="component" value="Unassembled WGS sequence"/>
</dbReference>
<feature type="chain" id="PRO_5035256783" evidence="1">
    <location>
        <begin position="22"/>
        <end position="299"/>
    </location>
</feature>
<keyword evidence="3" id="KW-1185">Reference proteome</keyword>
<evidence type="ECO:0000313" key="3">
    <source>
        <dbReference type="Proteomes" id="UP000747542"/>
    </source>
</evidence>
<accession>A0A8J5JV33</accession>
<name>A0A8J5JV33_HOMAM</name>